<evidence type="ECO:0000256" key="1">
    <source>
        <dbReference type="ARBA" id="ARBA00022806"/>
    </source>
</evidence>
<dbReference type="InterPro" id="IPR029063">
    <property type="entry name" value="SAM-dependent_MTases_sf"/>
</dbReference>
<feature type="region of interest" description="Disordered" evidence="2">
    <location>
        <begin position="89"/>
        <end position="146"/>
    </location>
</feature>
<proteinExistence type="predicted"/>
<feature type="compositionally biased region" description="Basic and acidic residues" evidence="2">
    <location>
        <begin position="89"/>
        <end position="98"/>
    </location>
</feature>
<dbReference type="InterPro" id="IPR014001">
    <property type="entry name" value="Helicase_ATP-bd"/>
</dbReference>
<keyword evidence="5" id="KW-1185">Reference proteome</keyword>
<organism evidence="4 5">
    <name type="scientific">Methylomarinum roseum</name>
    <dbReference type="NCBI Taxonomy" id="3067653"/>
    <lineage>
        <taxon>Bacteria</taxon>
        <taxon>Pseudomonadati</taxon>
        <taxon>Pseudomonadota</taxon>
        <taxon>Gammaproteobacteria</taxon>
        <taxon>Methylococcales</taxon>
        <taxon>Methylococcaceae</taxon>
        <taxon>Methylomarinum</taxon>
    </lineage>
</organism>
<feature type="domain" description="Helicase ATP-binding" evidence="3">
    <location>
        <begin position="1057"/>
        <end position="1307"/>
    </location>
</feature>
<evidence type="ECO:0000313" key="4">
    <source>
        <dbReference type="EMBL" id="XBS22817.1"/>
    </source>
</evidence>
<sequence>MQSMQEISWLKFGDYFSLKIELDGNGANYFLAETHQDSRVFNEAVTQLKELGFEKDPEGRWLAPMTWELADQLKQLVYAEPIIIHSKDIRHDSNDKIPRSQSAKDQTGQVRPNGNEPLEEVSADAISGSEGVGEASGETSGSRKSGDIRNIKVAGFGASRSDSDGDAGAELGLYEEHASHEYEPQNRRGASAASPDFPGTGEREGGSGGNGGSERRIDDSEIVDKNPRHFFISDEIDRAGGFSPAQRFQENMEAIRILKQITESSNPATTEQKSLLARYNGWGGLATAFQTYNSFNDPEWVKNGRQLLRELLDSKEYEQAESSINNAHFTSPEVIREIWRVIEEAGFSGGKILEPACGSGNFIGLMPNNLVRNSLITAVEKDGITGRIAKELYPDAKIFIKGYEEIAIPNNQFDLVVTNVPFGDYSVYDPDYQAQNMPIHDYFIVKSLNALKPGGIGVFITSSHTLNKINSKARMLMHEKAVLAGAIRLPDHAQKAQAGVEVTTDILFFVGRESAPKVGELPEWVKAENKTFLNEQKYYQDEEVFSVNRYFLDNPTHILGKEVVKRGERGRYLLAVENEKSLSELIAGAITQTNIPFDLKMAVQKESPLIDYSMPIKEGGQPLVQEIIHDFGHRHIGSFIEKDGDVYEVIGESENEQGENFLSLKQYDITGKRKQRLLGMIAIRNEMDKVFQTQIDDPDNDAINEEARALLNQVYDTFVNRLGPINSPANRRLFVQDPEAGRVFALENYDDEKDVATKADVFYQKVIAGQAFPDFAETESDALLLSLAKFGKPVLPYMVDLFNVFHQSGKTLKTHSVASMKTYLIDEGLCFYDPVKNELVTAAEYLSGNVRKKLGEALAIEELDGGFQHNIQALKKVMPKDLQPSDIEIKAGDSWIPAHVIESFLAKRFKLKNIHSDGPQVHFRKLDGRWIFDVDKHDIPSDIKNFEFGTDRRDAHDLVNRVFNHEKVDVYDTVDVNGNKQRVLNIDASIAANEKADAIREAFKHFLWDDPEITQELVTIYNERFNSYIPPNYDGSHLTFPGMSAAIQLRPHQKNAIWRAIMDGNILLAHEVGCGKTFCMIAICMEMNRLGKTNKPILVVKNHMLEQIERESRQLYPTAKLLVVGQNDFSQKNRASFMGKAANNSWDIVIITHSMFEKLSVGKDFEKAVIEDELFEYKGELEAIKESGGARYSLKQIQSKIKSMEAKLKTISRPDYKDTGIDMNELGIDFIGVDESHAFKNLMVNTSSSSEISAGITGSARAFDLYTKTKWLYEKRGGASGLLFATGTPISNTVFELFNLQRYLQPDRLAEAGLETIGAWSMFLEPKKQYEPDPSGKYRLRTRYSLCNLPELMSMLLEKMDVVFAADVGELNLPKSTTINVVAEMTPIQQEVMSDLSERVEKIRSRSVRADEDNLLKIISDGRKMSLDARLLDSMFEDDEGTKVSIMTRNIATEYEKSQDRKGAQLVFCDMGTPGAGKEFVLYDDIKTKLISQGIPEKEIAYVHDAGNDAARAKLFEGVRSGAVRVLIGSTFKMGEGTNVQDRICAMHDLDAPWRPSDIVQRGGRMIRHGNIFVDTGVSRYIYTTEGSFDLFIWTTLKAKEESFSKVMKGDPSVRKLDLEIDPTYAETVAITTNDPLIKEKIEAEQEVSKYESLYRSWRNQRYSINNNISYTKDCIVRMQSDLSKYNAINPLDASKLNQDHYRDSWSIDMSQYGFDSEFYGERAKMLPILKKIAESQKLQELDHICFANIPVKVIFDIKKNKTQARWIIGEGENSIICSRAAEIEDLLIAKETKQKYLIKQISDQIEELNLLERQAEVPFDNQGELEAALARKKEVDRKIQENDSPNEEALTMN</sequence>
<dbReference type="PRINTS" id="PR00507">
    <property type="entry name" value="N12N6MTFRASE"/>
</dbReference>
<dbReference type="PROSITE" id="PS51192">
    <property type="entry name" value="HELICASE_ATP_BIND_1"/>
    <property type="match status" value="1"/>
</dbReference>
<dbReference type="RefSeq" id="WP_349432849.1">
    <property type="nucleotide sequence ID" value="NZ_CP157744.1"/>
</dbReference>
<dbReference type="Pfam" id="PF00271">
    <property type="entry name" value="Helicase_C"/>
    <property type="match status" value="1"/>
</dbReference>
<dbReference type="Gene3D" id="3.40.50.150">
    <property type="entry name" value="Vaccinia Virus protein VP39"/>
    <property type="match status" value="1"/>
</dbReference>
<dbReference type="InterPro" id="IPR052933">
    <property type="entry name" value="DNA_Protect_Modify"/>
</dbReference>
<evidence type="ECO:0000256" key="2">
    <source>
        <dbReference type="SAM" id="MobiDB-lite"/>
    </source>
</evidence>
<keyword evidence="1" id="KW-0547">Nucleotide-binding</keyword>
<keyword evidence="4" id="KW-0614">Plasmid</keyword>
<dbReference type="SMART" id="SM00490">
    <property type="entry name" value="HELICc"/>
    <property type="match status" value="1"/>
</dbReference>
<feature type="compositionally biased region" description="Low complexity" evidence="2">
    <location>
        <begin position="127"/>
        <end position="142"/>
    </location>
</feature>
<dbReference type="InterPro" id="IPR001650">
    <property type="entry name" value="Helicase_C-like"/>
</dbReference>
<dbReference type="PANTHER" id="PTHR41313">
    <property type="entry name" value="ADENINE-SPECIFIC METHYLTRANSFERASE"/>
    <property type="match status" value="1"/>
</dbReference>
<name>A0AAU7P0Y8_9GAMM</name>
<dbReference type="InterPro" id="IPR027417">
    <property type="entry name" value="P-loop_NTPase"/>
</dbReference>
<dbReference type="SUPFAM" id="SSF53335">
    <property type="entry name" value="S-adenosyl-L-methionine-dependent methyltransferases"/>
    <property type="match status" value="1"/>
</dbReference>
<dbReference type="Pfam" id="PF00176">
    <property type="entry name" value="SNF2-rel_dom"/>
    <property type="match status" value="1"/>
</dbReference>
<accession>A0AAU7P0Y8</accession>
<dbReference type="GO" id="GO:0006304">
    <property type="term" value="P:DNA modification"/>
    <property type="evidence" value="ECO:0007669"/>
    <property type="project" value="InterPro"/>
</dbReference>
<dbReference type="SMART" id="SM00487">
    <property type="entry name" value="DEXDc"/>
    <property type="match status" value="1"/>
</dbReference>
<geneLocation type="plasmid" evidence="4 5">
    <name>unnamed2</name>
</geneLocation>
<dbReference type="InterPro" id="IPR011639">
    <property type="entry name" value="MethylTrfase_TaqI-like_dom"/>
</dbReference>
<dbReference type="CDD" id="cd02440">
    <property type="entry name" value="AdoMet_MTases"/>
    <property type="match status" value="1"/>
</dbReference>
<dbReference type="Proteomes" id="UP001225378">
    <property type="component" value="Plasmid unnamed2"/>
</dbReference>
<dbReference type="GO" id="GO:0009007">
    <property type="term" value="F:site-specific DNA-methyltransferase (adenine-specific) activity"/>
    <property type="evidence" value="ECO:0007669"/>
    <property type="project" value="UniProtKB-EC"/>
</dbReference>
<dbReference type="SUPFAM" id="SSF52540">
    <property type="entry name" value="P-loop containing nucleoside triphosphate hydrolases"/>
    <property type="match status" value="2"/>
</dbReference>
<reference evidence="4 5" key="1">
    <citation type="journal article" date="2024" name="Microbiology">
        <title>Methylomarinum rosea sp. nov., a novel halophilic methanotrophic bacterium from the hypersaline Lake Elton.</title>
        <authorList>
            <person name="Suleimanov R.Z."/>
            <person name="Oshkin I.Y."/>
            <person name="Danilova O.V."/>
            <person name="Suzina N.E."/>
            <person name="Dedysh S.N."/>
        </authorList>
    </citation>
    <scope>NUCLEOTIDE SEQUENCE [LARGE SCALE GENOMIC DNA]</scope>
    <source>
        <strain evidence="4 5">Ch1-1</strain>
        <plasmid evidence="5">unnamed2</plasmid>
    </source>
</reference>
<dbReference type="EMBL" id="CP157744">
    <property type="protein sequence ID" value="XBS22817.1"/>
    <property type="molecule type" value="Genomic_DNA"/>
</dbReference>
<evidence type="ECO:0000259" key="3">
    <source>
        <dbReference type="PROSITE" id="PS51192"/>
    </source>
</evidence>
<keyword evidence="1" id="KW-0347">Helicase</keyword>
<dbReference type="Pfam" id="PF07669">
    <property type="entry name" value="Eco57I"/>
    <property type="match status" value="1"/>
</dbReference>
<evidence type="ECO:0000313" key="5">
    <source>
        <dbReference type="Proteomes" id="UP001225378"/>
    </source>
</evidence>
<dbReference type="GO" id="GO:0005524">
    <property type="term" value="F:ATP binding"/>
    <property type="evidence" value="ECO:0007669"/>
    <property type="project" value="InterPro"/>
</dbReference>
<dbReference type="InterPro" id="IPR000330">
    <property type="entry name" value="SNF2_N"/>
</dbReference>
<feature type="compositionally biased region" description="Basic and acidic residues" evidence="2">
    <location>
        <begin position="213"/>
        <end position="224"/>
    </location>
</feature>
<keyword evidence="1" id="KW-0067">ATP-binding</keyword>
<keyword evidence="1" id="KW-0378">Hydrolase</keyword>
<feature type="region of interest" description="Disordered" evidence="2">
    <location>
        <begin position="181"/>
        <end position="224"/>
    </location>
</feature>
<feature type="compositionally biased region" description="Polar residues" evidence="2">
    <location>
        <begin position="99"/>
        <end position="112"/>
    </location>
</feature>
<dbReference type="Gene3D" id="3.40.50.300">
    <property type="entry name" value="P-loop containing nucleotide triphosphate hydrolases"/>
    <property type="match status" value="2"/>
</dbReference>
<gene>
    <name evidence="4" type="ORF">Q9L42_021155</name>
</gene>
<dbReference type="KEGG" id="mech:Q9L42_021155"/>
<protein>
    <submittedName>
        <fullName evidence="4">SNF2-related protein</fullName>
    </submittedName>
</protein>
<dbReference type="PANTHER" id="PTHR41313:SF1">
    <property type="entry name" value="DNA METHYLASE ADENINE-SPECIFIC DOMAIN-CONTAINING PROTEIN"/>
    <property type="match status" value="1"/>
</dbReference>